<dbReference type="SUPFAM" id="SSF53383">
    <property type="entry name" value="PLP-dependent transferases"/>
    <property type="match status" value="1"/>
</dbReference>
<name>A0A1G2D7F4_9BACT</name>
<dbReference type="Gene3D" id="3.40.640.10">
    <property type="entry name" value="Type I PLP-dependent aspartate aminotransferase-like (Major domain)"/>
    <property type="match status" value="1"/>
</dbReference>
<evidence type="ECO:0000256" key="1">
    <source>
        <dbReference type="ARBA" id="ARBA00001933"/>
    </source>
</evidence>
<dbReference type="PANTHER" id="PTHR11808">
    <property type="entry name" value="TRANS-SULFURATION ENZYME FAMILY MEMBER"/>
    <property type="match status" value="1"/>
</dbReference>
<evidence type="ECO:0000313" key="6">
    <source>
        <dbReference type="Proteomes" id="UP000177996"/>
    </source>
</evidence>
<evidence type="ECO:0008006" key="7">
    <source>
        <dbReference type="Google" id="ProtNLM"/>
    </source>
</evidence>
<keyword evidence="2 3" id="KW-0663">Pyridoxal phosphate</keyword>
<evidence type="ECO:0000313" key="5">
    <source>
        <dbReference type="EMBL" id="OGZ08688.1"/>
    </source>
</evidence>
<dbReference type="GO" id="GO:0016846">
    <property type="term" value="F:carbon-sulfur lyase activity"/>
    <property type="evidence" value="ECO:0007669"/>
    <property type="project" value="TreeGrafter"/>
</dbReference>
<dbReference type="GO" id="GO:0019346">
    <property type="term" value="P:transsulfuration"/>
    <property type="evidence" value="ECO:0007669"/>
    <property type="project" value="InterPro"/>
</dbReference>
<protein>
    <recommendedName>
        <fullName evidence="7">Cystathionine gamma-synthase</fullName>
    </recommendedName>
</protein>
<organism evidence="5 6">
    <name type="scientific">Candidatus Lloydbacteria bacterium RIFCSPHIGHO2_02_FULL_50_13</name>
    <dbReference type="NCBI Taxonomy" id="1798661"/>
    <lineage>
        <taxon>Bacteria</taxon>
        <taxon>Candidatus Lloydiibacteriota</taxon>
    </lineage>
</organism>
<reference evidence="5 6" key="1">
    <citation type="journal article" date="2016" name="Nat. Commun.">
        <title>Thousands of microbial genomes shed light on interconnected biogeochemical processes in an aquifer system.</title>
        <authorList>
            <person name="Anantharaman K."/>
            <person name="Brown C.T."/>
            <person name="Hug L.A."/>
            <person name="Sharon I."/>
            <person name="Castelle C.J."/>
            <person name="Probst A.J."/>
            <person name="Thomas B.C."/>
            <person name="Singh A."/>
            <person name="Wilkins M.J."/>
            <person name="Karaoz U."/>
            <person name="Brodie E.L."/>
            <person name="Williams K.H."/>
            <person name="Hubbard S.S."/>
            <person name="Banfield J.F."/>
        </authorList>
    </citation>
    <scope>NUCLEOTIDE SEQUENCE [LARGE SCALE GENOMIC DNA]</scope>
</reference>
<accession>A0A1G2D7F4</accession>
<sequence length="442" mass="48837">MKKVIKRKPYDPRKNKYGSVAPPINYRGYETYISTTYCAPDAETLAKRFAGVLLDPFYMGMGEGNPTNRKFERKVVATETDDIDRYDCYSCATGSSALHLLTEHLLAKKKLPDGTYETTKWNVVSSPYIYGGTHYFLTTYIRGLGMECRFVSDPSDPKSWEAAITPETKFLLCETSTNPHGKVSNIPMIAEVAHRHKLLLVADNTIPTGALCRALLLGADIVVISATKGVNGHSTAGAGVIIGESSFIKQFRASVQCVRPVLDPHAAVDMMIGLKDLDERMKRHSENALTLATMLAAHPLVGDVSYAYLPNHPEHVLAKKQMKGGGPLFSFTLTRRRLIGVSGRREPGRNIRPATLEESQQFINMLTKKGPVLLAVHIAHHGTLATHPASTSHAKMPKPDREEIGLTDNMIRVSVGSESPRMFRKVMKQFEKTLDAWSKTVG</sequence>
<comment type="caution">
    <text evidence="5">The sequence shown here is derived from an EMBL/GenBank/DDBJ whole genome shotgun (WGS) entry which is preliminary data.</text>
</comment>
<proteinExistence type="inferred from homology"/>
<comment type="cofactor">
    <cofactor evidence="1 4">
        <name>pyridoxal 5'-phosphate</name>
        <dbReference type="ChEBI" id="CHEBI:597326"/>
    </cofactor>
</comment>
<dbReference type="InterPro" id="IPR000277">
    <property type="entry name" value="Cys/Met-Metab_PyrdxlP-dep_enz"/>
</dbReference>
<dbReference type="InterPro" id="IPR015421">
    <property type="entry name" value="PyrdxlP-dep_Trfase_major"/>
</dbReference>
<comment type="similarity">
    <text evidence="4">Belongs to the trans-sulfuration enzymes family.</text>
</comment>
<dbReference type="InterPro" id="IPR015422">
    <property type="entry name" value="PyrdxlP-dep_Trfase_small"/>
</dbReference>
<evidence type="ECO:0000256" key="3">
    <source>
        <dbReference type="PIRSR" id="PIRSR001434-2"/>
    </source>
</evidence>
<dbReference type="Gene3D" id="3.90.1150.10">
    <property type="entry name" value="Aspartate Aminotransferase, domain 1"/>
    <property type="match status" value="1"/>
</dbReference>
<dbReference type="STRING" id="1798661.A3D65_01260"/>
<dbReference type="AlphaFoldDB" id="A0A1G2D7F4"/>
<evidence type="ECO:0000256" key="2">
    <source>
        <dbReference type="ARBA" id="ARBA00022898"/>
    </source>
</evidence>
<feature type="modified residue" description="N6-(pyridoxal phosphate)lysine" evidence="3">
    <location>
        <position position="228"/>
    </location>
</feature>
<dbReference type="GO" id="GO:0030170">
    <property type="term" value="F:pyridoxal phosphate binding"/>
    <property type="evidence" value="ECO:0007669"/>
    <property type="project" value="InterPro"/>
</dbReference>
<dbReference type="EMBL" id="MHLL01000030">
    <property type="protein sequence ID" value="OGZ08688.1"/>
    <property type="molecule type" value="Genomic_DNA"/>
</dbReference>
<dbReference type="Pfam" id="PF01053">
    <property type="entry name" value="Cys_Met_Meta_PP"/>
    <property type="match status" value="1"/>
</dbReference>
<evidence type="ECO:0000256" key="4">
    <source>
        <dbReference type="RuleBase" id="RU362118"/>
    </source>
</evidence>
<dbReference type="Proteomes" id="UP000177996">
    <property type="component" value="Unassembled WGS sequence"/>
</dbReference>
<gene>
    <name evidence="5" type="ORF">A3D65_01260</name>
</gene>
<dbReference type="GO" id="GO:0005737">
    <property type="term" value="C:cytoplasm"/>
    <property type="evidence" value="ECO:0007669"/>
    <property type="project" value="TreeGrafter"/>
</dbReference>
<dbReference type="PANTHER" id="PTHR11808:SF80">
    <property type="entry name" value="CYSTATHIONINE GAMMA-LYASE"/>
    <property type="match status" value="1"/>
</dbReference>
<dbReference type="PIRSF" id="PIRSF001434">
    <property type="entry name" value="CGS"/>
    <property type="match status" value="1"/>
</dbReference>
<dbReference type="InterPro" id="IPR015424">
    <property type="entry name" value="PyrdxlP-dep_Trfase"/>
</dbReference>